<evidence type="ECO:0000256" key="1">
    <source>
        <dbReference type="SAM" id="MobiDB-lite"/>
    </source>
</evidence>
<proteinExistence type="predicted"/>
<reference evidence="2" key="1">
    <citation type="submission" date="2021-12" db="EMBL/GenBank/DDBJ databases">
        <authorList>
            <person name="King R."/>
        </authorList>
    </citation>
    <scope>NUCLEOTIDE SEQUENCE</scope>
</reference>
<feature type="compositionally biased region" description="Basic residues" evidence="1">
    <location>
        <begin position="19"/>
        <end position="29"/>
    </location>
</feature>
<name>A0A9N9QPQ7_9NEOP</name>
<accession>A0A9N9QPQ7</accession>
<dbReference type="Proteomes" id="UP001153714">
    <property type="component" value="Chromosome 1"/>
</dbReference>
<organism evidence="2 3">
    <name type="scientific">Diatraea saccharalis</name>
    <name type="common">sugarcane borer</name>
    <dbReference type="NCBI Taxonomy" id="40085"/>
    <lineage>
        <taxon>Eukaryota</taxon>
        <taxon>Metazoa</taxon>
        <taxon>Ecdysozoa</taxon>
        <taxon>Arthropoda</taxon>
        <taxon>Hexapoda</taxon>
        <taxon>Insecta</taxon>
        <taxon>Pterygota</taxon>
        <taxon>Neoptera</taxon>
        <taxon>Endopterygota</taxon>
        <taxon>Lepidoptera</taxon>
        <taxon>Glossata</taxon>
        <taxon>Ditrysia</taxon>
        <taxon>Pyraloidea</taxon>
        <taxon>Crambidae</taxon>
        <taxon>Crambinae</taxon>
        <taxon>Diatraea</taxon>
    </lineage>
</organism>
<feature type="compositionally biased region" description="Pro residues" evidence="1">
    <location>
        <begin position="49"/>
        <end position="75"/>
    </location>
</feature>
<keyword evidence="3" id="KW-1185">Reference proteome</keyword>
<evidence type="ECO:0000313" key="3">
    <source>
        <dbReference type="Proteomes" id="UP001153714"/>
    </source>
</evidence>
<reference evidence="2" key="2">
    <citation type="submission" date="2022-10" db="EMBL/GenBank/DDBJ databases">
        <authorList>
            <consortium name="ENA_rothamsted_submissions"/>
            <consortium name="culmorum"/>
            <person name="King R."/>
        </authorList>
    </citation>
    <scope>NUCLEOTIDE SEQUENCE</scope>
</reference>
<sequence length="160" mass="16637">MPRGNRAGGRGGQGAARGRVTKHKPRRARSLSFATNAKEPTPGSSVEPTPGPSDEPTPGPSAKPTPGPSVEPTPGPSVERPRYHGGGGGCYRGHTSRRYDPAAHVCPFGTVCRHAYTGRSGTSCVKPRTQFSPSTGNVQATVLPQDPVLAEIELVGFTPC</sequence>
<evidence type="ECO:0000313" key="2">
    <source>
        <dbReference type="EMBL" id="CAG9782436.1"/>
    </source>
</evidence>
<protein>
    <submittedName>
        <fullName evidence="2">Uncharacterized protein</fullName>
    </submittedName>
</protein>
<dbReference type="EMBL" id="OU893332">
    <property type="protein sequence ID" value="CAG9782436.1"/>
    <property type="molecule type" value="Genomic_DNA"/>
</dbReference>
<feature type="compositionally biased region" description="Gly residues" evidence="1">
    <location>
        <begin position="1"/>
        <end position="15"/>
    </location>
</feature>
<gene>
    <name evidence="2" type="ORF">DIATSA_LOCUS693</name>
</gene>
<dbReference type="AlphaFoldDB" id="A0A9N9QPQ7"/>
<dbReference type="OrthoDB" id="75807at2759"/>
<feature type="region of interest" description="Disordered" evidence="1">
    <location>
        <begin position="1"/>
        <end position="96"/>
    </location>
</feature>